<dbReference type="EMBL" id="IACI01110959">
    <property type="protein sequence ID" value="LAA34957.1"/>
    <property type="molecule type" value="Transcribed_RNA"/>
</dbReference>
<evidence type="ECO:0000313" key="1">
    <source>
        <dbReference type="EMBL" id="LAA34957.1"/>
    </source>
</evidence>
<name>A0A2H6NL54_9SAUR</name>
<reference evidence="1" key="2">
    <citation type="submission" date="2017-12" db="EMBL/GenBank/DDBJ databases">
        <title>Coralsnake Venomics: Analyses of Venom Gland Transcriptomes and Proteomes of Six Brazilian Taxa.</title>
        <authorList>
            <person name="Aird S.D."/>
            <person name="Jorge da Silva N."/>
            <person name="Qiu L."/>
            <person name="Villar-Briones A."/>
            <person name="Aparecida-Saddi V."/>
            <person name="Campos-Telles M.P."/>
            <person name="Grau M."/>
            <person name="Mikheyev A.S."/>
        </authorList>
    </citation>
    <scope>NUCLEOTIDE SEQUENCE</scope>
    <source>
        <tissue evidence="1">Venom_gland</tissue>
    </source>
</reference>
<accession>A0A2H6NL54</accession>
<protein>
    <submittedName>
        <fullName evidence="1">Uncharacterized protein</fullName>
    </submittedName>
</protein>
<proteinExistence type="predicted"/>
<organism evidence="1">
    <name type="scientific">Micrurus carvalhoi</name>
    <dbReference type="NCBI Taxonomy" id="3147026"/>
    <lineage>
        <taxon>Eukaryota</taxon>
        <taxon>Metazoa</taxon>
        <taxon>Chordata</taxon>
        <taxon>Craniata</taxon>
        <taxon>Vertebrata</taxon>
        <taxon>Euteleostomi</taxon>
        <taxon>Lepidosauria</taxon>
        <taxon>Squamata</taxon>
        <taxon>Bifurcata</taxon>
        <taxon>Unidentata</taxon>
        <taxon>Episquamata</taxon>
        <taxon>Toxicofera</taxon>
        <taxon>Serpentes</taxon>
        <taxon>Colubroidea</taxon>
        <taxon>Elapidae</taxon>
        <taxon>Elapinae</taxon>
        <taxon>Micrurus</taxon>
    </lineage>
</organism>
<sequence>MLLLPVPTLSEVQQREERPNVRGVWPLFSLLHCQDNLTGSNLGRSPELEVLSSELSKSCLEACPWGTSSHFSEDGLQRYVRKLGRQKLSVPVTKVGSWKRRSCTLTKLRQGSPQQPTRQTFAKQTAQLYAEVAGGGSLAPSYGRL</sequence>
<reference evidence="1" key="1">
    <citation type="submission" date="2017-07" db="EMBL/GenBank/DDBJ databases">
        <authorList>
            <person name="Mikheyev A."/>
            <person name="Grau M."/>
        </authorList>
    </citation>
    <scope>NUCLEOTIDE SEQUENCE</scope>
    <source>
        <tissue evidence="1">Venom_gland</tissue>
    </source>
</reference>
<dbReference type="AlphaFoldDB" id="A0A2H6NL54"/>